<feature type="compositionally biased region" description="Polar residues" evidence="6">
    <location>
        <begin position="199"/>
        <end position="216"/>
    </location>
</feature>
<dbReference type="Proteomes" id="UP000694380">
    <property type="component" value="Unplaced"/>
</dbReference>
<feature type="region of interest" description="Disordered" evidence="6">
    <location>
        <begin position="27"/>
        <end position="55"/>
    </location>
</feature>
<dbReference type="SMART" id="SM00368">
    <property type="entry name" value="LRR_RI"/>
    <property type="match status" value="7"/>
</dbReference>
<dbReference type="Pfam" id="PF13516">
    <property type="entry name" value="LRR_6"/>
    <property type="match status" value="3"/>
</dbReference>
<dbReference type="CDD" id="cd00116">
    <property type="entry name" value="LRR_RI"/>
    <property type="match status" value="1"/>
</dbReference>
<protein>
    <recommendedName>
        <fullName evidence="4">Protein phosphatase 1 regulatory subunit 37</fullName>
    </recommendedName>
    <alternativeName>
        <fullName evidence="5">Leucine-rich repeat-containing protein 68</fullName>
    </alternativeName>
</protein>
<reference evidence="7" key="1">
    <citation type="submission" date="2025-08" db="UniProtKB">
        <authorList>
            <consortium name="Ensembl"/>
        </authorList>
    </citation>
    <scope>IDENTIFICATION</scope>
</reference>
<evidence type="ECO:0000256" key="2">
    <source>
        <dbReference type="ARBA" id="ARBA00022737"/>
    </source>
</evidence>
<feature type="compositionally biased region" description="Low complexity" evidence="6">
    <location>
        <begin position="98"/>
        <end position="112"/>
    </location>
</feature>
<dbReference type="PROSITE" id="PS51450">
    <property type="entry name" value="LRR"/>
    <property type="match status" value="1"/>
</dbReference>
<accession>A0A8C3HLP5</accession>
<keyword evidence="1" id="KW-0433">Leucine-rich repeat</keyword>
<feature type="region of interest" description="Disordered" evidence="6">
    <location>
        <begin position="183"/>
        <end position="265"/>
    </location>
</feature>
<keyword evidence="8" id="KW-1185">Reference proteome</keyword>
<feature type="region of interest" description="Disordered" evidence="6">
    <location>
        <begin position="740"/>
        <end position="850"/>
    </location>
</feature>
<organism evidence="7 8">
    <name type="scientific">Chrysemys picta bellii</name>
    <name type="common">Western painted turtle</name>
    <name type="synonym">Emys bellii</name>
    <dbReference type="NCBI Taxonomy" id="8478"/>
    <lineage>
        <taxon>Eukaryota</taxon>
        <taxon>Metazoa</taxon>
        <taxon>Chordata</taxon>
        <taxon>Craniata</taxon>
        <taxon>Vertebrata</taxon>
        <taxon>Euteleostomi</taxon>
        <taxon>Archelosauria</taxon>
        <taxon>Testudinata</taxon>
        <taxon>Testudines</taxon>
        <taxon>Cryptodira</taxon>
        <taxon>Durocryptodira</taxon>
        <taxon>Testudinoidea</taxon>
        <taxon>Emydidae</taxon>
        <taxon>Chrysemys</taxon>
    </lineage>
</organism>
<keyword evidence="2" id="KW-0677">Repeat</keyword>
<name>A0A8C3HLP5_CHRPI</name>
<dbReference type="Gene3D" id="3.80.10.10">
    <property type="entry name" value="Ribonuclease Inhibitor"/>
    <property type="match status" value="1"/>
</dbReference>
<dbReference type="PANTHER" id="PTHR24112">
    <property type="entry name" value="LEUCINE-RICH REPEAT, ISOFORM F-RELATED"/>
    <property type="match status" value="1"/>
</dbReference>
<dbReference type="Ensembl" id="ENSCPBT00000023509.1">
    <property type="protein sequence ID" value="ENSCPBP00000019984.1"/>
    <property type="gene ID" value="ENSCPBG00000014378.1"/>
</dbReference>
<evidence type="ECO:0000313" key="8">
    <source>
        <dbReference type="Proteomes" id="UP000694380"/>
    </source>
</evidence>
<dbReference type="InterPro" id="IPR051279">
    <property type="entry name" value="PP1-Reg/Actin-Interact_Protein"/>
</dbReference>
<dbReference type="SUPFAM" id="SSF52047">
    <property type="entry name" value="RNI-like"/>
    <property type="match status" value="1"/>
</dbReference>
<dbReference type="PANTHER" id="PTHR24112:SF9">
    <property type="entry name" value="PROTEIN PHOSPHATASE 1 REGULATORY SUBUNIT 37"/>
    <property type="match status" value="1"/>
</dbReference>
<dbReference type="AlphaFoldDB" id="A0A8C3HLP5"/>
<evidence type="ECO:0000256" key="5">
    <source>
        <dbReference type="ARBA" id="ARBA00041209"/>
    </source>
</evidence>
<feature type="compositionally biased region" description="Polar residues" evidence="6">
    <location>
        <begin position="776"/>
        <end position="793"/>
    </location>
</feature>
<reference evidence="7" key="2">
    <citation type="submission" date="2025-09" db="UniProtKB">
        <authorList>
            <consortium name="Ensembl"/>
        </authorList>
    </citation>
    <scope>IDENTIFICATION</scope>
</reference>
<evidence type="ECO:0000256" key="4">
    <source>
        <dbReference type="ARBA" id="ARBA00040684"/>
    </source>
</evidence>
<feature type="compositionally biased region" description="Basic and acidic residues" evidence="6">
    <location>
        <begin position="796"/>
        <end position="808"/>
    </location>
</feature>
<dbReference type="GeneTree" id="ENSGT00940000157454"/>
<feature type="region of interest" description="Disordered" evidence="6">
    <location>
        <begin position="97"/>
        <end position="142"/>
    </location>
</feature>
<sequence>MRRGEGAPVPPARRACPASAAMECVQVPPMQPGSAAEGDRRRLLPPPGPQKEEETLVGFEPWAASQEGEDAAGDQMGVKLQESLGLALLSHLDAEILPSKPSSPASGNAPSGEMVDHATVSSAERDLKESEGLDLGEERLQGKETSLVVNHPLQEAFSENEVASRNPHLVAERRNLPEVAAAARGCPGGNEKSLLQAPLSPSQEKLASPPSYNCSLDSEAPSPESPGGDQQVEASPPSEDGKLKHGAKRVTFPSDEDIVSGSLEPKDPWRHAQNVTVEEIIIAYKQACQKLNCKQIPKLLKQIQEFKDLSPRIDCLDLKGEKLDYKACEALEEIFKRVQFKIVDLEQTNLDEDGASALFDMIEYYESATHLNISFNKHIGTRGWQAAAHMMRKTNCLQYLDARNTPLLDHSAPFVARALRISSTLVVLHLENAGLSGRPLMLLATALKMNMNLRELYLADNKLNGLQDSAQLGNLLKFNCYIHILDLRNNHILDSGLAYICEGLKEQRKGLITLVLWNNQLTHTGMAYMGMTLPHTQSLETLNLGHNPIGNEGVRNLKNGLIGNCSVLRLGLASTKLTCEGAVAVAEFIAESPRLLRLDLRENEIKTGGLMALSLALKVNHSLLRLDLDREPKKESAEVLPRVIVPGYLICHSNMLKVKSFIETQKALLAEIQNGCKRNFILAKEKEEKEQKLQQSASMPEITITEPIEEGPVENSQGDGTAATPEGDEVGEMLVSKENRHTDKAINSDKDGVTFSDSDTDDEVDTGLEIKDLSKSQKQNDSVHVENVPQTFLSPEKTRDALSSEDRTAPSNMAEETKCEPKGGGSIGTIPGAQAHANSQGNERRISVTSPGRGHKIFVVTRVENLPEKTAENITRLKENISDLQGNAVKQSKLIAQTLPTKTEFLDLQANGTVSTLAANLENAPSAGTPGSVSEKMNSGPCENTVHETPLPNGLKTEFVHALPDTSSGCDGKMGSCAVEHELNCSKNEKELEELLLEASQETGQEPL</sequence>
<evidence type="ECO:0000256" key="3">
    <source>
        <dbReference type="ARBA" id="ARBA00038315"/>
    </source>
</evidence>
<proteinExistence type="inferred from homology"/>
<gene>
    <name evidence="7" type="primary">PPP1R37</name>
</gene>
<dbReference type="InterPro" id="IPR032675">
    <property type="entry name" value="LRR_dom_sf"/>
</dbReference>
<evidence type="ECO:0000256" key="1">
    <source>
        <dbReference type="ARBA" id="ARBA00022614"/>
    </source>
</evidence>
<evidence type="ECO:0000256" key="6">
    <source>
        <dbReference type="SAM" id="MobiDB-lite"/>
    </source>
</evidence>
<comment type="similarity">
    <text evidence="3">Belongs to the PPP1R37 family.</text>
</comment>
<feature type="compositionally biased region" description="Basic and acidic residues" evidence="6">
    <location>
        <begin position="123"/>
        <end position="142"/>
    </location>
</feature>
<feature type="compositionally biased region" description="Basic and acidic residues" evidence="6">
    <location>
        <begin position="740"/>
        <end position="752"/>
    </location>
</feature>
<feature type="region of interest" description="Disordered" evidence="6">
    <location>
        <begin position="923"/>
        <end position="942"/>
    </location>
</feature>
<dbReference type="InterPro" id="IPR001611">
    <property type="entry name" value="Leu-rich_rpt"/>
</dbReference>
<evidence type="ECO:0000313" key="7">
    <source>
        <dbReference type="Ensembl" id="ENSCPBP00000019984.1"/>
    </source>
</evidence>